<dbReference type="SUPFAM" id="SSF69819">
    <property type="entry name" value="MTH1598-like"/>
    <property type="match status" value="1"/>
</dbReference>
<dbReference type="Gene3D" id="3.55.10.10">
    <property type="entry name" value="Archease domain"/>
    <property type="match status" value="1"/>
</dbReference>
<evidence type="ECO:0000256" key="4">
    <source>
        <dbReference type="ARBA" id="ARBA00022837"/>
    </source>
</evidence>
<reference evidence="6 7" key="1">
    <citation type="submission" date="2017-03" db="EMBL/GenBank/DDBJ databases">
        <title>WGS assembly of Porphyra umbilicalis.</title>
        <authorList>
            <person name="Brawley S.H."/>
            <person name="Blouin N.A."/>
            <person name="Ficko-Blean E."/>
            <person name="Wheeler G.L."/>
            <person name="Lohr M."/>
            <person name="Goodson H.V."/>
            <person name="Jenkins J.W."/>
            <person name="Blaby-Haas C.E."/>
            <person name="Helliwell K.E."/>
            <person name="Chan C."/>
            <person name="Marriage T."/>
            <person name="Bhattacharya D."/>
            <person name="Klein A.S."/>
            <person name="Badis Y."/>
            <person name="Brodie J."/>
            <person name="Cao Y."/>
            <person name="Collen J."/>
            <person name="Dittami S.M."/>
            <person name="Gachon C.M."/>
            <person name="Green B.R."/>
            <person name="Karpowicz S."/>
            <person name="Kim J.W."/>
            <person name="Kudahl U."/>
            <person name="Lin S."/>
            <person name="Michel G."/>
            <person name="Mittag M."/>
            <person name="Olson B.J."/>
            <person name="Pangilinan J."/>
            <person name="Peng Y."/>
            <person name="Qiu H."/>
            <person name="Shu S."/>
            <person name="Singer J.T."/>
            <person name="Smith A.G."/>
            <person name="Sprecher B.N."/>
            <person name="Wagner V."/>
            <person name="Wang W."/>
            <person name="Wang Z.-Y."/>
            <person name="Yan J."/>
            <person name="Yarish C."/>
            <person name="Zoeuner-Riek S."/>
            <person name="Zhuang Y."/>
            <person name="Zou Y."/>
            <person name="Lindquist E.A."/>
            <person name="Grimwood J."/>
            <person name="Barry K."/>
            <person name="Rokhsar D.S."/>
            <person name="Schmutz J."/>
            <person name="Stiller J.W."/>
            <person name="Grossman A.R."/>
            <person name="Prochnik S.E."/>
        </authorList>
    </citation>
    <scope>NUCLEOTIDE SEQUENCE [LARGE SCALE GENOMIC DNA]</scope>
    <source>
        <strain evidence="6">4086291</strain>
    </source>
</reference>
<dbReference type="AlphaFoldDB" id="A0A1X6PIV5"/>
<gene>
    <name evidence="6" type="ORF">BU14_0048s0043</name>
</gene>
<keyword evidence="7" id="KW-1185">Reference proteome</keyword>
<evidence type="ECO:0000313" key="6">
    <source>
        <dbReference type="EMBL" id="OSX80628.1"/>
    </source>
</evidence>
<dbReference type="GO" id="GO:0008033">
    <property type="term" value="P:tRNA processing"/>
    <property type="evidence" value="ECO:0007669"/>
    <property type="project" value="UniProtKB-KW"/>
</dbReference>
<dbReference type="InterPro" id="IPR023572">
    <property type="entry name" value="Archease_dom"/>
</dbReference>
<evidence type="ECO:0000256" key="2">
    <source>
        <dbReference type="ARBA" id="ARBA00022694"/>
    </source>
</evidence>
<organism evidence="6 7">
    <name type="scientific">Porphyra umbilicalis</name>
    <name type="common">Purple laver</name>
    <name type="synonym">Red alga</name>
    <dbReference type="NCBI Taxonomy" id="2786"/>
    <lineage>
        <taxon>Eukaryota</taxon>
        <taxon>Rhodophyta</taxon>
        <taxon>Bangiophyceae</taxon>
        <taxon>Bangiales</taxon>
        <taxon>Bangiaceae</taxon>
        <taxon>Porphyra</taxon>
    </lineage>
</organism>
<dbReference type="Pfam" id="PF01951">
    <property type="entry name" value="Archease"/>
    <property type="match status" value="1"/>
</dbReference>
<dbReference type="InterPro" id="IPR036820">
    <property type="entry name" value="Archease_dom_sf"/>
</dbReference>
<evidence type="ECO:0000256" key="1">
    <source>
        <dbReference type="ARBA" id="ARBA00007963"/>
    </source>
</evidence>
<dbReference type="Proteomes" id="UP000218209">
    <property type="component" value="Unassembled WGS sequence"/>
</dbReference>
<name>A0A1X6PIV5_PORUM</name>
<protein>
    <recommendedName>
        <fullName evidence="5">Archease domain-containing protein</fullName>
    </recommendedName>
</protein>
<keyword evidence="2" id="KW-0819">tRNA processing</keyword>
<evidence type="ECO:0000313" key="7">
    <source>
        <dbReference type="Proteomes" id="UP000218209"/>
    </source>
</evidence>
<evidence type="ECO:0000259" key="5">
    <source>
        <dbReference type="Pfam" id="PF01951"/>
    </source>
</evidence>
<accession>A0A1X6PIV5</accession>
<proteinExistence type="inferred from homology"/>
<dbReference type="GO" id="GO:0046872">
    <property type="term" value="F:metal ion binding"/>
    <property type="evidence" value="ECO:0007669"/>
    <property type="project" value="UniProtKB-KW"/>
</dbReference>
<evidence type="ECO:0000256" key="3">
    <source>
        <dbReference type="ARBA" id="ARBA00022723"/>
    </source>
</evidence>
<keyword evidence="3" id="KW-0479">Metal-binding</keyword>
<dbReference type="OrthoDB" id="2190767at2759"/>
<dbReference type="EMBL" id="KV918771">
    <property type="protein sequence ID" value="OSX80628.1"/>
    <property type="molecule type" value="Genomic_DNA"/>
</dbReference>
<feature type="domain" description="Archease" evidence="5">
    <location>
        <begin position="18"/>
        <end position="58"/>
    </location>
</feature>
<keyword evidence="4" id="KW-0106">Calcium</keyword>
<sequence length="65" mass="6348">MRAGADAASGTVPGGGGYEYLDHTADIQIHAREAGLGAAAAAAAVAMFRIMTDLGDVGEVGGEAD</sequence>
<comment type="similarity">
    <text evidence="1">Belongs to the archease family.</text>
</comment>